<sequence length="69" mass="7464">MLEKVDMEDDTPLHHAARGEHAHVIKLLLDSGASPTKKNSFGKIPSELVESDSEAIKVFEMAANAMATC</sequence>
<keyword evidence="6" id="KW-1185">Reference proteome</keyword>
<evidence type="ECO:0000313" key="6">
    <source>
        <dbReference type="Proteomes" id="UP000595140"/>
    </source>
</evidence>
<dbReference type="GO" id="GO:0016567">
    <property type="term" value="P:protein ubiquitination"/>
    <property type="evidence" value="ECO:0007669"/>
    <property type="project" value="TreeGrafter"/>
</dbReference>
<dbReference type="Gene3D" id="1.25.40.20">
    <property type="entry name" value="Ankyrin repeat-containing domain"/>
    <property type="match status" value="1"/>
</dbReference>
<dbReference type="OrthoDB" id="194358at2759"/>
<keyword evidence="2" id="KW-0677">Repeat</keyword>
<evidence type="ECO:0000256" key="2">
    <source>
        <dbReference type="ARBA" id="ARBA00022737"/>
    </source>
</evidence>
<dbReference type="PANTHER" id="PTHR24136:SF15">
    <property type="entry name" value="ANK_REP_REGION DOMAIN-CONTAINING PROTEIN"/>
    <property type="match status" value="1"/>
</dbReference>
<name>A0A484KAZ1_9ASTE</name>
<comment type="similarity">
    <text evidence="1">Belongs to the ankyrin SOCS box (ASB) family.</text>
</comment>
<organism evidence="5 6">
    <name type="scientific">Cuscuta campestris</name>
    <dbReference type="NCBI Taxonomy" id="132261"/>
    <lineage>
        <taxon>Eukaryota</taxon>
        <taxon>Viridiplantae</taxon>
        <taxon>Streptophyta</taxon>
        <taxon>Embryophyta</taxon>
        <taxon>Tracheophyta</taxon>
        <taxon>Spermatophyta</taxon>
        <taxon>Magnoliopsida</taxon>
        <taxon>eudicotyledons</taxon>
        <taxon>Gunneridae</taxon>
        <taxon>Pentapetalae</taxon>
        <taxon>asterids</taxon>
        <taxon>lamiids</taxon>
        <taxon>Solanales</taxon>
        <taxon>Convolvulaceae</taxon>
        <taxon>Cuscuteae</taxon>
        <taxon>Cuscuta</taxon>
        <taxon>Cuscuta subgen. Grammica</taxon>
        <taxon>Cuscuta sect. Cleistogrammica</taxon>
    </lineage>
</organism>
<keyword evidence="3 4" id="KW-0040">ANK repeat</keyword>
<evidence type="ECO:0000256" key="1">
    <source>
        <dbReference type="ARBA" id="ARBA00005949"/>
    </source>
</evidence>
<dbReference type="GO" id="GO:0045732">
    <property type="term" value="P:positive regulation of protein catabolic process"/>
    <property type="evidence" value="ECO:0007669"/>
    <property type="project" value="TreeGrafter"/>
</dbReference>
<accession>A0A484KAZ1</accession>
<dbReference type="PROSITE" id="PS50088">
    <property type="entry name" value="ANK_REPEAT"/>
    <property type="match status" value="1"/>
</dbReference>
<dbReference type="PROSITE" id="PS50297">
    <property type="entry name" value="ANK_REP_REGION"/>
    <property type="match status" value="1"/>
</dbReference>
<dbReference type="InterPro" id="IPR051573">
    <property type="entry name" value="Ankyrin-SOCS_box_domain"/>
</dbReference>
<dbReference type="InterPro" id="IPR036770">
    <property type="entry name" value="Ankyrin_rpt-contain_sf"/>
</dbReference>
<dbReference type="InterPro" id="IPR002110">
    <property type="entry name" value="Ankyrin_rpt"/>
</dbReference>
<dbReference type="PANTHER" id="PTHR24136">
    <property type="entry name" value="SOWAH (DROSOPHILA) HOMOLOG"/>
    <property type="match status" value="1"/>
</dbReference>
<dbReference type="Proteomes" id="UP000595140">
    <property type="component" value="Unassembled WGS sequence"/>
</dbReference>
<protein>
    <submittedName>
        <fullName evidence="5">Uncharacterized protein</fullName>
    </submittedName>
</protein>
<feature type="repeat" description="ANK" evidence="4">
    <location>
        <begin position="8"/>
        <end position="40"/>
    </location>
</feature>
<evidence type="ECO:0000313" key="5">
    <source>
        <dbReference type="EMBL" id="VFQ59352.1"/>
    </source>
</evidence>
<evidence type="ECO:0000256" key="3">
    <source>
        <dbReference type="ARBA" id="ARBA00023043"/>
    </source>
</evidence>
<gene>
    <name evidence="5" type="ORF">CCAM_LOCUS1128</name>
</gene>
<dbReference type="Pfam" id="PF00023">
    <property type="entry name" value="Ank"/>
    <property type="match status" value="1"/>
</dbReference>
<reference evidence="5 6" key="1">
    <citation type="submission" date="2018-04" db="EMBL/GenBank/DDBJ databases">
        <authorList>
            <person name="Vogel A."/>
        </authorList>
    </citation>
    <scope>NUCLEOTIDE SEQUENCE [LARGE SCALE GENOMIC DNA]</scope>
</reference>
<dbReference type="SUPFAM" id="SSF48403">
    <property type="entry name" value="Ankyrin repeat"/>
    <property type="match status" value="1"/>
</dbReference>
<dbReference type="AlphaFoldDB" id="A0A484KAZ1"/>
<proteinExistence type="inferred from homology"/>
<evidence type="ECO:0000256" key="4">
    <source>
        <dbReference type="PROSITE-ProRule" id="PRU00023"/>
    </source>
</evidence>
<dbReference type="SMART" id="SM00248">
    <property type="entry name" value="ANK"/>
    <property type="match status" value="1"/>
</dbReference>
<dbReference type="EMBL" id="OOIL02000014">
    <property type="protein sequence ID" value="VFQ59352.1"/>
    <property type="molecule type" value="Genomic_DNA"/>
</dbReference>